<evidence type="ECO:0000256" key="1">
    <source>
        <dbReference type="SAM" id="SignalP"/>
    </source>
</evidence>
<dbReference type="Proteomes" id="UP001319865">
    <property type="component" value="Chromosome"/>
</dbReference>
<feature type="chain" id="PRO_5045238770" evidence="1">
    <location>
        <begin position="23"/>
        <end position="312"/>
    </location>
</feature>
<feature type="domain" description="Serine aminopeptidase S33" evidence="2">
    <location>
        <begin position="76"/>
        <end position="274"/>
    </location>
</feature>
<dbReference type="InterPro" id="IPR029058">
    <property type="entry name" value="AB_hydrolase_fold"/>
</dbReference>
<reference evidence="3 4" key="1">
    <citation type="journal article" date="2022" name="Int. J. Syst. Evol. Microbiol.">
        <title>Flavobacterium ammonificans sp. nov. and Flavobacterium ammoniigenes sp. nov., ammonifying bacteria isolated from surface river water.</title>
        <authorList>
            <person name="Watanabe K."/>
            <person name="Kitamura T."/>
            <person name="Ogata Y."/>
            <person name="Shindo C."/>
            <person name="Suda W."/>
        </authorList>
    </citation>
    <scope>NUCLEOTIDE SEQUENCE [LARGE SCALE GENOMIC DNA]</scope>
    <source>
        <strain evidence="3 4">GENT11</strain>
    </source>
</reference>
<dbReference type="InterPro" id="IPR022742">
    <property type="entry name" value="Hydrolase_4"/>
</dbReference>
<keyword evidence="1" id="KW-0732">Signal</keyword>
<gene>
    <name evidence="3" type="ORF">GENT11_10500</name>
</gene>
<name>A0ABN6KUD8_9FLAO</name>
<evidence type="ECO:0000313" key="3">
    <source>
        <dbReference type="EMBL" id="BDB52738.1"/>
    </source>
</evidence>
<dbReference type="PANTHER" id="PTHR43265">
    <property type="entry name" value="ESTERASE ESTD"/>
    <property type="match status" value="1"/>
</dbReference>
<feature type="signal peptide" evidence="1">
    <location>
        <begin position="1"/>
        <end position="22"/>
    </location>
</feature>
<dbReference type="SUPFAM" id="SSF53474">
    <property type="entry name" value="alpha/beta-Hydrolases"/>
    <property type="match status" value="1"/>
</dbReference>
<organism evidence="3 4">
    <name type="scientific">Flavobacterium ammonificans</name>
    <dbReference type="NCBI Taxonomy" id="1751056"/>
    <lineage>
        <taxon>Bacteria</taxon>
        <taxon>Pseudomonadati</taxon>
        <taxon>Bacteroidota</taxon>
        <taxon>Flavobacteriia</taxon>
        <taxon>Flavobacteriales</taxon>
        <taxon>Flavobacteriaceae</taxon>
        <taxon>Flavobacterium</taxon>
    </lineage>
</organism>
<accession>A0ABN6KUD8</accession>
<dbReference type="InterPro" id="IPR053145">
    <property type="entry name" value="AB_hydrolase_Est10"/>
</dbReference>
<keyword evidence="3" id="KW-0378">Hydrolase</keyword>
<proteinExistence type="predicted"/>
<reference evidence="3 4" key="2">
    <citation type="journal article" date="2022" name="Microorganisms">
        <title>Complete Genome Sequences of Two Flavobacterium ammonificans Strains and a Flavobacterium ammoniigenes Strain of Ammonifying Bacterioplankton Isolated from Surface River Water.</title>
        <authorList>
            <person name="Suda W."/>
            <person name="Ogata Y."/>
            <person name="Shindo C."/>
            <person name="Watanabe K."/>
        </authorList>
    </citation>
    <scope>NUCLEOTIDE SEQUENCE [LARGE SCALE GENOMIC DNA]</scope>
    <source>
        <strain evidence="3 4">GENT11</strain>
    </source>
</reference>
<dbReference type="GO" id="GO:0016787">
    <property type="term" value="F:hydrolase activity"/>
    <property type="evidence" value="ECO:0007669"/>
    <property type="project" value="UniProtKB-KW"/>
</dbReference>
<dbReference type="Gene3D" id="3.40.50.1820">
    <property type="entry name" value="alpha/beta hydrolase"/>
    <property type="match status" value="1"/>
</dbReference>
<dbReference type="RefSeq" id="WP_229328683.1">
    <property type="nucleotide sequence ID" value="NZ_AP025183.1"/>
</dbReference>
<evidence type="ECO:0000313" key="4">
    <source>
        <dbReference type="Proteomes" id="UP001319865"/>
    </source>
</evidence>
<protein>
    <submittedName>
        <fullName evidence="3">Alpha/beta hydrolase</fullName>
    </submittedName>
</protein>
<keyword evidence="4" id="KW-1185">Reference proteome</keyword>
<sequence length="312" mass="34335">MRKIAISLFLIVSTSSFSQVTAAFTKENITVNSLLNGSLYTPNQQNKKLNLVILIAGSGPTDRDGNQMGLSNNSLKLLAEALANNGIAVYSYDKRIFAQMASGKLDESSLSFDNFIDDAKAVIQHFKNQKKYNSITVAGHSEGALIGMVAANGNADAYISIAGAGRPIDEVLLEQIEKQAPFLKEEVQKNLETLKNGTTFELKNQMLASLFRASVQPYMISWIKYNPQTEIKKLQIPTLLINGDKDIQVSVQDAQLLQQAKLNAQLHIIQNMNHVFKEIKGDDAENKAAYTNPDLPISIELSSIITTFIRSL</sequence>
<evidence type="ECO:0000259" key="2">
    <source>
        <dbReference type="Pfam" id="PF12146"/>
    </source>
</evidence>
<dbReference type="EMBL" id="AP025183">
    <property type="protein sequence ID" value="BDB52738.1"/>
    <property type="molecule type" value="Genomic_DNA"/>
</dbReference>
<dbReference type="Pfam" id="PF12146">
    <property type="entry name" value="Hydrolase_4"/>
    <property type="match status" value="1"/>
</dbReference>
<dbReference type="PANTHER" id="PTHR43265:SF1">
    <property type="entry name" value="ESTERASE ESTD"/>
    <property type="match status" value="1"/>
</dbReference>